<keyword evidence="11" id="KW-1185">Reference proteome</keyword>
<keyword evidence="5 8" id="KW-1133">Transmembrane helix</keyword>
<evidence type="ECO:0000256" key="7">
    <source>
        <dbReference type="SAM" id="MobiDB-lite"/>
    </source>
</evidence>
<feature type="transmembrane region" description="Helical" evidence="8">
    <location>
        <begin position="162"/>
        <end position="180"/>
    </location>
</feature>
<name>A0ABW0PLZ5_9BURK</name>
<organism evidence="10 11">
    <name type="scientific">Massilia jejuensis</name>
    <dbReference type="NCBI Taxonomy" id="648894"/>
    <lineage>
        <taxon>Bacteria</taxon>
        <taxon>Pseudomonadati</taxon>
        <taxon>Pseudomonadota</taxon>
        <taxon>Betaproteobacteria</taxon>
        <taxon>Burkholderiales</taxon>
        <taxon>Oxalobacteraceae</taxon>
        <taxon>Telluria group</taxon>
        <taxon>Massilia</taxon>
    </lineage>
</organism>
<feature type="domain" description="Glycine transporter" evidence="9">
    <location>
        <begin position="105"/>
        <end position="176"/>
    </location>
</feature>
<evidence type="ECO:0000256" key="3">
    <source>
        <dbReference type="ARBA" id="ARBA00022475"/>
    </source>
</evidence>
<feature type="transmembrane region" description="Helical" evidence="8">
    <location>
        <begin position="186"/>
        <end position="203"/>
    </location>
</feature>
<evidence type="ECO:0000256" key="8">
    <source>
        <dbReference type="SAM" id="Phobius"/>
    </source>
</evidence>
<feature type="transmembrane region" description="Helical" evidence="8">
    <location>
        <begin position="130"/>
        <end position="150"/>
    </location>
</feature>
<comment type="subcellular location">
    <subcellularLocation>
        <location evidence="1">Cell membrane</location>
        <topology evidence="1">Multi-pass membrane protein</topology>
    </subcellularLocation>
</comment>
<evidence type="ECO:0000256" key="1">
    <source>
        <dbReference type="ARBA" id="ARBA00004651"/>
    </source>
</evidence>
<accession>A0ABW0PLZ5</accession>
<evidence type="ECO:0000256" key="6">
    <source>
        <dbReference type="ARBA" id="ARBA00023136"/>
    </source>
</evidence>
<protein>
    <submittedName>
        <fullName evidence="10">Trimeric intracellular cation channel family protein</fullName>
    </submittedName>
</protein>
<feature type="transmembrane region" description="Helical" evidence="8">
    <location>
        <begin position="76"/>
        <end position="96"/>
    </location>
</feature>
<feature type="domain" description="Glycine transporter" evidence="9">
    <location>
        <begin position="19"/>
        <end position="93"/>
    </location>
</feature>
<dbReference type="RefSeq" id="WP_379726395.1">
    <property type="nucleotide sequence ID" value="NZ_JBHSMS010000078.1"/>
</dbReference>
<proteinExistence type="inferred from homology"/>
<dbReference type="Pfam" id="PF03458">
    <property type="entry name" value="Gly_transporter"/>
    <property type="match status" value="2"/>
</dbReference>
<keyword evidence="4 8" id="KW-0812">Transmembrane</keyword>
<gene>
    <name evidence="10" type="ORF">ACFPOU_21650</name>
</gene>
<reference evidence="11" key="1">
    <citation type="journal article" date="2019" name="Int. J. Syst. Evol. Microbiol.">
        <title>The Global Catalogue of Microorganisms (GCM) 10K type strain sequencing project: providing services to taxonomists for standard genome sequencing and annotation.</title>
        <authorList>
            <consortium name="The Broad Institute Genomics Platform"/>
            <consortium name="The Broad Institute Genome Sequencing Center for Infectious Disease"/>
            <person name="Wu L."/>
            <person name="Ma J."/>
        </authorList>
    </citation>
    <scope>NUCLEOTIDE SEQUENCE [LARGE SCALE GENOMIC DNA]</scope>
    <source>
        <strain evidence="11">CCUG 38813</strain>
    </source>
</reference>
<evidence type="ECO:0000256" key="2">
    <source>
        <dbReference type="ARBA" id="ARBA00008193"/>
    </source>
</evidence>
<dbReference type="EMBL" id="JBHSMS010000078">
    <property type="protein sequence ID" value="MFC5513710.1"/>
    <property type="molecule type" value="Genomic_DNA"/>
</dbReference>
<evidence type="ECO:0000256" key="4">
    <source>
        <dbReference type="ARBA" id="ARBA00022692"/>
    </source>
</evidence>
<feature type="compositionally biased region" description="Basic and acidic residues" evidence="7">
    <location>
        <begin position="222"/>
        <end position="235"/>
    </location>
</feature>
<dbReference type="Proteomes" id="UP001596031">
    <property type="component" value="Unassembled WGS sequence"/>
</dbReference>
<dbReference type="InterPro" id="IPR005115">
    <property type="entry name" value="Gly_transporter"/>
</dbReference>
<comment type="caution">
    <text evidence="10">The sequence shown here is derived from an EMBL/GenBank/DDBJ whole genome shotgun (WGS) entry which is preliminary data.</text>
</comment>
<dbReference type="PANTHER" id="PTHR30506">
    <property type="entry name" value="INNER MEMBRANE PROTEIN"/>
    <property type="match status" value="1"/>
</dbReference>
<feature type="transmembrane region" description="Helical" evidence="8">
    <location>
        <begin position="12"/>
        <end position="31"/>
    </location>
</feature>
<evidence type="ECO:0000313" key="11">
    <source>
        <dbReference type="Proteomes" id="UP001596031"/>
    </source>
</evidence>
<keyword evidence="6 8" id="KW-0472">Membrane</keyword>
<feature type="transmembrane region" description="Helical" evidence="8">
    <location>
        <begin position="103"/>
        <end position="124"/>
    </location>
</feature>
<evidence type="ECO:0000313" key="10">
    <source>
        <dbReference type="EMBL" id="MFC5513710.1"/>
    </source>
</evidence>
<comment type="similarity">
    <text evidence="2">Belongs to the UPF0126 family.</text>
</comment>
<keyword evidence="3" id="KW-1003">Cell membrane</keyword>
<feature type="region of interest" description="Disordered" evidence="7">
    <location>
        <begin position="214"/>
        <end position="235"/>
    </location>
</feature>
<feature type="transmembrane region" description="Helical" evidence="8">
    <location>
        <begin position="43"/>
        <end position="64"/>
    </location>
</feature>
<sequence length="235" mass="24694">MFDVLSLDMGAAMKTLVLTLDLVGTFVFALSGATAGARRRLDIFGVLVLSFVAANSGGIVRDVLIGAAPPAAISDWRYLAVSLLAGVVIFFWYPLINRLRSPVLFFDGVGLALFCVAGAQKALVYGLEPVMAALLGMLTAIGGGIARDMLLSNVPAVFRSDIYAVAALAGACVVVLGDALHLPATATAVAGAALCFGLRMAALKYDWHLPRARVPEQTGGPREADECDDRRGDRR</sequence>
<dbReference type="PANTHER" id="PTHR30506:SF3">
    <property type="entry name" value="UPF0126 INNER MEMBRANE PROTEIN YADS-RELATED"/>
    <property type="match status" value="1"/>
</dbReference>
<evidence type="ECO:0000256" key="5">
    <source>
        <dbReference type="ARBA" id="ARBA00022989"/>
    </source>
</evidence>
<evidence type="ECO:0000259" key="9">
    <source>
        <dbReference type="Pfam" id="PF03458"/>
    </source>
</evidence>